<reference evidence="2" key="1">
    <citation type="journal article" date="2014" name="Int. J. Syst. Evol. Microbiol.">
        <title>Complete genome sequence of Corynebacterium casei LMG S-19264T (=DSM 44701T), isolated from a smear-ripened cheese.</title>
        <authorList>
            <consortium name="US DOE Joint Genome Institute (JGI-PGF)"/>
            <person name="Walter F."/>
            <person name="Albersmeier A."/>
            <person name="Kalinowski J."/>
            <person name="Ruckert C."/>
        </authorList>
    </citation>
    <scope>NUCLEOTIDE SEQUENCE</scope>
    <source>
        <strain evidence="2">JCM 17251</strain>
    </source>
</reference>
<dbReference type="SUPFAM" id="SSF81342">
    <property type="entry name" value="Transmembrane di-heme cytochromes"/>
    <property type="match status" value="1"/>
</dbReference>
<keyword evidence="1" id="KW-0812">Transmembrane</keyword>
<dbReference type="EMBL" id="BMOS01000002">
    <property type="protein sequence ID" value="GGN51196.1"/>
    <property type="molecule type" value="Genomic_DNA"/>
</dbReference>
<feature type="transmembrane region" description="Helical" evidence="1">
    <location>
        <begin position="7"/>
        <end position="30"/>
    </location>
</feature>
<dbReference type="InterPro" id="IPR016174">
    <property type="entry name" value="Di-haem_cyt_TM"/>
</dbReference>
<dbReference type="GO" id="GO:0022904">
    <property type="term" value="P:respiratory electron transport chain"/>
    <property type="evidence" value="ECO:0007669"/>
    <property type="project" value="InterPro"/>
</dbReference>
<evidence type="ECO:0000313" key="3">
    <source>
        <dbReference type="Proteomes" id="UP000624041"/>
    </source>
</evidence>
<accession>A0A917XTP6</accession>
<dbReference type="RefSeq" id="WP_188855912.1">
    <property type="nucleotide sequence ID" value="NZ_BMOS01000002.1"/>
</dbReference>
<name>A0A917XTP6_9BACI</name>
<organism evidence="2 3">
    <name type="scientific">Oceanobacillus indicireducens</name>
    <dbReference type="NCBI Taxonomy" id="1004261"/>
    <lineage>
        <taxon>Bacteria</taxon>
        <taxon>Bacillati</taxon>
        <taxon>Bacillota</taxon>
        <taxon>Bacilli</taxon>
        <taxon>Bacillales</taxon>
        <taxon>Bacillaceae</taxon>
        <taxon>Oceanobacillus</taxon>
    </lineage>
</organism>
<evidence type="ECO:0000256" key="1">
    <source>
        <dbReference type="SAM" id="Phobius"/>
    </source>
</evidence>
<keyword evidence="1" id="KW-0472">Membrane</keyword>
<dbReference type="Proteomes" id="UP000624041">
    <property type="component" value="Unassembled WGS sequence"/>
</dbReference>
<comment type="caution">
    <text evidence="2">The sequence shown here is derived from an EMBL/GenBank/DDBJ whole genome shotgun (WGS) entry which is preliminary data.</text>
</comment>
<sequence>MKKYLVFIISFIVMFTVFQVLSGMFLTWIYTPNISSAWSMRTGLSQETVITGCNSFGLPLFTAALAASVAYVTFVKFARRRKENIK</sequence>
<dbReference type="GO" id="GO:0016020">
    <property type="term" value="C:membrane"/>
    <property type="evidence" value="ECO:0007669"/>
    <property type="project" value="InterPro"/>
</dbReference>
<keyword evidence="3" id="KW-1185">Reference proteome</keyword>
<reference evidence="2" key="2">
    <citation type="submission" date="2020-09" db="EMBL/GenBank/DDBJ databases">
        <authorList>
            <person name="Sun Q."/>
            <person name="Ohkuma M."/>
        </authorList>
    </citation>
    <scope>NUCLEOTIDE SEQUENCE</scope>
    <source>
        <strain evidence="2">JCM 17251</strain>
    </source>
</reference>
<keyword evidence="1" id="KW-1133">Transmembrane helix</keyword>
<protein>
    <submittedName>
        <fullName evidence="2">Uncharacterized protein</fullName>
    </submittedName>
</protein>
<evidence type="ECO:0000313" key="2">
    <source>
        <dbReference type="EMBL" id="GGN51196.1"/>
    </source>
</evidence>
<feature type="transmembrane region" description="Helical" evidence="1">
    <location>
        <begin position="56"/>
        <end position="78"/>
    </location>
</feature>
<gene>
    <name evidence="2" type="ORF">GCM10007971_05500</name>
</gene>
<dbReference type="AlphaFoldDB" id="A0A917XTP6"/>
<proteinExistence type="predicted"/>